<keyword evidence="4" id="KW-1185">Reference proteome</keyword>
<dbReference type="Proteomes" id="UP001482620">
    <property type="component" value="Unassembled WGS sequence"/>
</dbReference>
<proteinExistence type="predicted"/>
<keyword evidence="2" id="KW-1133">Transmembrane helix</keyword>
<feature type="compositionally biased region" description="Polar residues" evidence="1">
    <location>
        <begin position="1"/>
        <end position="10"/>
    </location>
</feature>
<reference evidence="3 4" key="1">
    <citation type="submission" date="2021-06" db="EMBL/GenBank/DDBJ databases">
        <authorList>
            <person name="Palmer J.M."/>
        </authorList>
    </citation>
    <scope>NUCLEOTIDE SEQUENCE [LARGE SCALE GENOMIC DNA]</scope>
    <source>
        <strain evidence="4">if_2019</strain>
        <tissue evidence="3">Muscle</tissue>
    </source>
</reference>
<accession>A0ABV0VHM7</accession>
<gene>
    <name evidence="3" type="ORF">ILYODFUR_025279</name>
</gene>
<keyword evidence="2" id="KW-0472">Membrane</keyword>
<feature type="region of interest" description="Disordered" evidence="1">
    <location>
        <begin position="1"/>
        <end position="23"/>
    </location>
</feature>
<protein>
    <submittedName>
        <fullName evidence="3">Uncharacterized protein</fullName>
    </submittedName>
</protein>
<comment type="caution">
    <text evidence="3">The sequence shown here is derived from an EMBL/GenBank/DDBJ whole genome shotgun (WGS) entry which is preliminary data.</text>
</comment>
<feature type="region of interest" description="Disordered" evidence="1">
    <location>
        <begin position="79"/>
        <end position="99"/>
    </location>
</feature>
<evidence type="ECO:0000313" key="4">
    <source>
        <dbReference type="Proteomes" id="UP001482620"/>
    </source>
</evidence>
<evidence type="ECO:0000256" key="2">
    <source>
        <dbReference type="SAM" id="Phobius"/>
    </source>
</evidence>
<dbReference type="EMBL" id="JAHRIQ010107340">
    <property type="protein sequence ID" value="MEQ2256544.1"/>
    <property type="molecule type" value="Genomic_DNA"/>
</dbReference>
<keyword evidence="2" id="KW-0812">Transmembrane</keyword>
<name>A0ABV0VHM7_9TELE</name>
<feature type="transmembrane region" description="Helical" evidence="2">
    <location>
        <begin position="42"/>
        <end position="72"/>
    </location>
</feature>
<evidence type="ECO:0000313" key="3">
    <source>
        <dbReference type="EMBL" id="MEQ2256544.1"/>
    </source>
</evidence>
<evidence type="ECO:0000256" key="1">
    <source>
        <dbReference type="SAM" id="MobiDB-lite"/>
    </source>
</evidence>
<sequence>MHGENMQTPCRKTPGRESNPGPSCCKATVLSTEPLCSPTLKYVAFFCFFSLLSSATSTLLAQTLVTVSTFFFKAYFDPNERDGNAKERSQKRGTERVTA</sequence>
<organism evidence="3 4">
    <name type="scientific">Ilyodon furcidens</name>
    <name type="common">goldbreast splitfin</name>
    <dbReference type="NCBI Taxonomy" id="33524"/>
    <lineage>
        <taxon>Eukaryota</taxon>
        <taxon>Metazoa</taxon>
        <taxon>Chordata</taxon>
        <taxon>Craniata</taxon>
        <taxon>Vertebrata</taxon>
        <taxon>Euteleostomi</taxon>
        <taxon>Actinopterygii</taxon>
        <taxon>Neopterygii</taxon>
        <taxon>Teleostei</taxon>
        <taxon>Neoteleostei</taxon>
        <taxon>Acanthomorphata</taxon>
        <taxon>Ovalentaria</taxon>
        <taxon>Atherinomorphae</taxon>
        <taxon>Cyprinodontiformes</taxon>
        <taxon>Goodeidae</taxon>
        <taxon>Ilyodon</taxon>
    </lineage>
</organism>